<evidence type="ECO:0000256" key="6">
    <source>
        <dbReference type="ARBA" id="ARBA00023136"/>
    </source>
</evidence>
<evidence type="ECO:0000256" key="8">
    <source>
        <dbReference type="PROSITE-ProRule" id="PRU01193"/>
    </source>
</evidence>
<dbReference type="GO" id="GO:0050660">
    <property type="term" value="F:flavin adenine dinucleotide binding"/>
    <property type="evidence" value="ECO:0007669"/>
    <property type="project" value="InterPro"/>
</dbReference>
<dbReference type="InterPro" id="IPR044751">
    <property type="entry name" value="Ion_transp-like_CBS"/>
</dbReference>
<dbReference type="CDD" id="cd04590">
    <property type="entry name" value="CBS_pair_CorC_HlyC_assoc"/>
    <property type="match status" value="1"/>
</dbReference>
<keyword evidence="4 8" id="KW-1133">Transmembrane helix</keyword>
<dbReference type="OMA" id="PAELLYY"/>
<dbReference type="SMART" id="SM01091">
    <property type="entry name" value="CorC_HlyC"/>
    <property type="match status" value="1"/>
</dbReference>
<sequence>MDYAAVIGLSFSSTAFHGRYSLRHTIVSSLRPPNFFNPKRFSKTPLLNPPSLLLLRDRRVRPVDCLRAVGSVRGGEEEDGMEGKTIPVWFKVGGLVAVLALAMFVVRCKSVVAADGVVRDLKERVLGMRWWDPDLFKNMWPKVLLILKLFKEQGLVLFFLLGLSGFFSMSETAITTLWPWKVRELAEKEPENGVFKILRNDVNRFLTTILIGTTVASIAATAIFTDAVTAIFGEAGITAATAVMTVAVLLLTEITPKSIGIHNATDVAKIVVRPIALLSVILYPVGKVATYLSMGIQKMLGLKARSEPYVTENELKLMLRGAELSGAIEEEEQDMIENVLMIKDTVVREVMTPLVDVVAIDANVKLIDFQKLWVTKQYSRVPVFEQRVDNIVGIAFAMDMLEYVEQVEKLDEFTVLDIVHNPTYFVPDSMSVWNLLREFRIRKVHMAVVLNEYGGTIGIVTLEDVVEEIVGEIFDENDSKEEIHRKTGFVVMLQDGSFLVDANTSMDQLSEELNIELPEDHQYETVSGFICESFGCIPNKGSKMKVRLEKSIEEENDDDVEFHHQNNKEREKHQIFEIEILEANARRVESVVFKPINDGDVSVELTGRDEKRLVSTKVVKRRKKHNSDMDYNPNTIDEFEEPLSIKNSEIGDTLLQETLNYGVIKDEEQSSDQLPNSNQQ</sequence>
<dbReference type="OrthoDB" id="5353557at2759"/>
<dbReference type="Pfam" id="PF00571">
    <property type="entry name" value="CBS"/>
    <property type="match status" value="1"/>
</dbReference>
<feature type="domain" description="CBS" evidence="10">
    <location>
        <begin position="351"/>
        <end position="412"/>
    </location>
</feature>
<dbReference type="PANTHER" id="PTHR22777">
    <property type="entry name" value="HEMOLYSIN-RELATED"/>
    <property type="match status" value="1"/>
</dbReference>
<dbReference type="PANTHER" id="PTHR22777:SF17">
    <property type="entry name" value="UPF0053 PROTEIN SLL0260"/>
    <property type="match status" value="1"/>
</dbReference>
<dbReference type="STRING" id="29655.A0A0K9NWD5"/>
<feature type="transmembrane region" description="Helical" evidence="9">
    <location>
        <begin position="230"/>
        <end position="251"/>
    </location>
</feature>
<dbReference type="SUPFAM" id="SSF56176">
    <property type="entry name" value="FAD-binding/transporter-associated domain-like"/>
    <property type="match status" value="1"/>
</dbReference>
<evidence type="ECO:0000256" key="9">
    <source>
        <dbReference type="SAM" id="Phobius"/>
    </source>
</evidence>
<dbReference type="Proteomes" id="UP000036987">
    <property type="component" value="Unassembled WGS sequence"/>
</dbReference>
<evidence type="ECO:0000256" key="7">
    <source>
        <dbReference type="PROSITE-ProRule" id="PRU00703"/>
    </source>
</evidence>
<organism evidence="12 13">
    <name type="scientific">Zostera marina</name>
    <name type="common">Eelgrass</name>
    <dbReference type="NCBI Taxonomy" id="29655"/>
    <lineage>
        <taxon>Eukaryota</taxon>
        <taxon>Viridiplantae</taxon>
        <taxon>Streptophyta</taxon>
        <taxon>Embryophyta</taxon>
        <taxon>Tracheophyta</taxon>
        <taxon>Spermatophyta</taxon>
        <taxon>Magnoliopsida</taxon>
        <taxon>Liliopsida</taxon>
        <taxon>Zosteraceae</taxon>
        <taxon>Zostera</taxon>
    </lineage>
</organism>
<evidence type="ECO:0000256" key="3">
    <source>
        <dbReference type="ARBA" id="ARBA00022737"/>
    </source>
</evidence>
<dbReference type="InterPro" id="IPR046342">
    <property type="entry name" value="CBS_dom_sf"/>
</dbReference>
<dbReference type="Gene3D" id="3.30.465.10">
    <property type="match status" value="1"/>
</dbReference>
<feature type="transmembrane region" description="Helical" evidence="9">
    <location>
        <begin position="271"/>
        <end position="294"/>
    </location>
</feature>
<evidence type="ECO:0000313" key="13">
    <source>
        <dbReference type="Proteomes" id="UP000036987"/>
    </source>
</evidence>
<dbReference type="EMBL" id="LFYR01001529">
    <property type="protein sequence ID" value="KMZ61081.1"/>
    <property type="molecule type" value="Genomic_DNA"/>
</dbReference>
<comment type="caution">
    <text evidence="12">The sequence shown here is derived from an EMBL/GenBank/DDBJ whole genome shotgun (WGS) entry which is preliminary data.</text>
</comment>
<dbReference type="InterPro" id="IPR005170">
    <property type="entry name" value="Transptr-assoc_dom"/>
</dbReference>
<dbReference type="InterPro" id="IPR036318">
    <property type="entry name" value="FAD-bd_PCMH-like_sf"/>
</dbReference>
<reference evidence="13" key="1">
    <citation type="journal article" date="2016" name="Nature">
        <title>The genome of the seagrass Zostera marina reveals angiosperm adaptation to the sea.</title>
        <authorList>
            <person name="Olsen J.L."/>
            <person name="Rouze P."/>
            <person name="Verhelst B."/>
            <person name="Lin Y.-C."/>
            <person name="Bayer T."/>
            <person name="Collen J."/>
            <person name="Dattolo E."/>
            <person name="De Paoli E."/>
            <person name="Dittami S."/>
            <person name="Maumus F."/>
            <person name="Michel G."/>
            <person name="Kersting A."/>
            <person name="Lauritano C."/>
            <person name="Lohaus R."/>
            <person name="Toepel M."/>
            <person name="Tonon T."/>
            <person name="Vanneste K."/>
            <person name="Amirebrahimi M."/>
            <person name="Brakel J."/>
            <person name="Bostroem C."/>
            <person name="Chovatia M."/>
            <person name="Grimwood J."/>
            <person name="Jenkins J.W."/>
            <person name="Jueterbock A."/>
            <person name="Mraz A."/>
            <person name="Stam W.T."/>
            <person name="Tice H."/>
            <person name="Bornberg-Bauer E."/>
            <person name="Green P.J."/>
            <person name="Pearson G.A."/>
            <person name="Procaccini G."/>
            <person name="Duarte C.M."/>
            <person name="Schmutz J."/>
            <person name="Reusch T.B.H."/>
            <person name="Van de Peer Y."/>
        </authorList>
    </citation>
    <scope>NUCLEOTIDE SEQUENCE [LARGE SCALE GENOMIC DNA]</scope>
    <source>
        <strain evidence="13">cv. Finnish</strain>
    </source>
</reference>
<evidence type="ECO:0000256" key="4">
    <source>
        <dbReference type="ARBA" id="ARBA00022989"/>
    </source>
</evidence>
<keyword evidence="13" id="KW-1185">Reference proteome</keyword>
<evidence type="ECO:0000256" key="2">
    <source>
        <dbReference type="ARBA" id="ARBA00022692"/>
    </source>
</evidence>
<keyword evidence="3" id="KW-0677">Repeat</keyword>
<evidence type="ECO:0000313" key="12">
    <source>
        <dbReference type="EMBL" id="KMZ61081.1"/>
    </source>
</evidence>
<keyword evidence="6 8" id="KW-0472">Membrane</keyword>
<dbReference type="InterPro" id="IPR002550">
    <property type="entry name" value="CNNM"/>
</dbReference>
<evidence type="ECO:0000259" key="11">
    <source>
        <dbReference type="PROSITE" id="PS51846"/>
    </source>
</evidence>
<dbReference type="InterPro" id="IPR000644">
    <property type="entry name" value="CBS_dom"/>
</dbReference>
<evidence type="ECO:0000256" key="1">
    <source>
        <dbReference type="ARBA" id="ARBA00004141"/>
    </source>
</evidence>
<keyword evidence="2 8" id="KW-0812">Transmembrane</keyword>
<protein>
    <submittedName>
        <fullName evidence="12">Putative Magnesium and cobalt efflux protein corC</fullName>
    </submittedName>
</protein>
<dbReference type="AlphaFoldDB" id="A0A0K9NWD5"/>
<dbReference type="GO" id="GO:0016020">
    <property type="term" value="C:membrane"/>
    <property type="evidence" value="ECO:0007669"/>
    <property type="project" value="UniProtKB-SubCell"/>
</dbReference>
<dbReference type="Pfam" id="PF03471">
    <property type="entry name" value="CorC_HlyC"/>
    <property type="match status" value="1"/>
</dbReference>
<dbReference type="FunFam" id="3.10.580.10:FF:000002">
    <property type="entry name" value="Magnesium/cobalt efflux protein CorC"/>
    <property type="match status" value="1"/>
</dbReference>
<name>A0A0K9NWD5_ZOSMR</name>
<dbReference type="SUPFAM" id="SSF54631">
    <property type="entry name" value="CBS-domain pair"/>
    <property type="match status" value="1"/>
</dbReference>
<comment type="subcellular location">
    <subcellularLocation>
        <location evidence="1">Membrane</location>
        <topology evidence="1">Multi-pass membrane protein</topology>
    </subcellularLocation>
</comment>
<feature type="transmembrane region" description="Helical" evidence="9">
    <location>
        <begin position="205"/>
        <end position="224"/>
    </location>
</feature>
<keyword evidence="5 7" id="KW-0129">CBS domain</keyword>
<feature type="domain" description="CNNM transmembrane" evidence="11">
    <location>
        <begin position="146"/>
        <end position="332"/>
    </location>
</feature>
<dbReference type="PROSITE" id="PS51371">
    <property type="entry name" value="CBS"/>
    <property type="match status" value="2"/>
</dbReference>
<dbReference type="Pfam" id="PF01595">
    <property type="entry name" value="CNNM"/>
    <property type="match status" value="1"/>
</dbReference>
<dbReference type="Gene3D" id="3.10.580.10">
    <property type="entry name" value="CBS-domain"/>
    <property type="match status" value="1"/>
</dbReference>
<feature type="transmembrane region" description="Helical" evidence="9">
    <location>
        <begin position="155"/>
        <end position="178"/>
    </location>
</feature>
<feature type="domain" description="CBS" evidence="10">
    <location>
        <begin position="418"/>
        <end position="476"/>
    </location>
</feature>
<dbReference type="InterPro" id="IPR016169">
    <property type="entry name" value="FAD-bd_PCMH_sub2"/>
</dbReference>
<gene>
    <name evidence="12" type="ORF">ZOSMA_54G00100</name>
</gene>
<accession>A0A0K9NWD5</accession>
<dbReference type="PROSITE" id="PS51846">
    <property type="entry name" value="CNNM"/>
    <property type="match status" value="1"/>
</dbReference>
<proteinExistence type="predicted"/>
<evidence type="ECO:0000259" key="10">
    <source>
        <dbReference type="PROSITE" id="PS51371"/>
    </source>
</evidence>
<evidence type="ECO:0000256" key="5">
    <source>
        <dbReference type="ARBA" id="ARBA00023122"/>
    </source>
</evidence>